<feature type="transmembrane region" description="Helical" evidence="1">
    <location>
        <begin position="195"/>
        <end position="215"/>
    </location>
</feature>
<dbReference type="GO" id="GO:0003834">
    <property type="term" value="F:beta-carotene 15,15'-dioxygenase activity"/>
    <property type="evidence" value="ECO:0007669"/>
    <property type="project" value="UniProtKB-EC"/>
</dbReference>
<geneLocation type="plasmid" evidence="2">
    <name>pDson01</name>
</geneLocation>
<keyword evidence="1" id="KW-1133">Transmembrane helix</keyword>
<keyword evidence="1" id="KW-0472">Membrane</keyword>
<feature type="binding site" evidence="1">
    <location>
        <position position="255"/>
    </location>
    <ligand>
        <name>Fe cation</name>
        <dbReference type="ChEBI" id="CHEBI:24875"/>
    </ligand>
</feature>
<feature type="transmembrane region" description="Helical" evidence="1">
    <location>
        <begin position="227"/>
        <end position="249"/>
    </location>
</feature>
<dbReference type="AlphaFoldDB" id="A0AAU7U5D3"/>
<feature type="transmembrane region" description="Helical" evidence="1">
    <location>
        <begin position="142"/>
        <end position="164"/>
    </location>
</feature>
<comment type="catalytic activity">
    <reaction evidence="1">
        <text>all-trans-beta-carotene + O2 = 2 all-trans-retinal</text>
        <dbReference type="Rhea" id="RHEA:32887"/>
        <dbReference type="ChEBI" id="CHEBI:15379"/>
        <dbReference type="ChEBI" id="CHEBI:17579"/>
        <dbReference type="ChEBI" id="CHEBI:17898"/>
        <dbReference type="EC" id="1.13.11.63"/>
    </reaction>
</comment>
<keyword evidence="1" id="KW-0408">Iron</keyword>
<dbReference type="InterPro" id="IPR022270">
    <property type="entry name" value="Blh_diox"/>
</dbReference>
<keyword evidence="1" id="KW-0479">Metal-binding</keyword>
<comment type="function">
    <text evidence="1">Catalyzes the cleavage of beta-carotene at its central double bond (15,15') to yield two molecules of all-trans-retinal.</text>
</comment>
<keyword evidence="2" id="KW-0614">Plasmid</keyword>
<dbReference type="EC" id="1.13.11.63" evidence="1"/>
<evidence type="ECO:0000313" key="2">
    <source>
        <dbReference type="EMBL" id="XBV83730.1"/>
    </source>
</evidence>
<keyword evidence="1" id="KW-0812">Transmembrane</keyword>
<dbReference type="NCBIfam" id="TIGR03753">
    <property type="entry name" value="blh_monoox"/>
    <property type="match status" value="1"/>
</dbReference>
<dbReference type="Pfam" id="PF15461">
    <property type="entry name" value="BCD"/>
    <property type="match status" value="1"/>
</dbReference>
<keyword evidence="1" id="KW-0560">Oxidoreductase</keyword>
<reference evidence="2" key="1">
    <citation type="submission" date="2024-06" db="EMBL/GenBank/DDBJ databases">
        <title>Draft Genome Sequence of Deinococcus sonorensis Type Strain KR-87, a Biofilm Producing Representative of the Genus Deinococcus.</title>
        <authorList>
            <person name="Boren L.S."/>
            <person name="Grosso R.A."/>
            <person name="Hugenberg-Cox A.N."/>
            <person name="Hill J.T.E."/>
            <person name="Albert C.M."/>
            <person name="Tuohy J.M."/>
        </authorList>
    </citation>
    <scope>NUCLEOTIDE SEQUENCE</scope>
    <source>
        <strain evidence="2">KR-87</strain>
        <plasmid evidence="2">pDson01</plasmid>
    </source>
</reference>
<name>A0AAU7U5D3_9DEIO</name>
<dbReference type="KEGG" id="dsc:ABOD76_01375"/>
<evidence type="ECO:0000256" key="1">
    <source>
        <dbReference type="HAMAP-Rule" id="MF_02093"/>
    </source>
</evidence>
<feature type="binding site" evidence="1">
    <location>
        <position position="121"/>
    </location>
    <ligand>
        <name>Fe cation</name>
        <dbReference type="ChEBI" id="CHEBI:24875"/>
    </ligand>
</feature>
<keyword evidence="1" id="KW-0223">Dioxygenase</keyword>
<feature type="transmembrane region" description="Helical" evidence="1">
    <location>
        <begin position="170"/>
        <end position="188"/>
    </location>
</feature>
<dbReference type="GO" id="GO:0016121">
    <property type="term" value="P:carotene catabolic process"/>
    <property type="evidence" value="ECO:0007669"/>
    <property type="project" value="UniProtKB-UniRule"/>
</dbReference>
<feature type="transmembrane region" description="Helical" evidence="1">
    <location>
        <begin position="83"/>
        <end position="103"/>
    </location>
</feature>
<comment type="similarity">
    <text evidence="1">Belongs to the Brp/Blh beta-carotene diooxygenase family.</text>
</comment>
<dbReference type="RefSeq" id="WP_350241431.1">
    <property type="nucleotide sequence ID" value="NZ_CP158297.1"/>
</dbReference>
<organism evidence="2">
    <name type="scientific">Deinococcus sonorensis KR-87</name>
    <dbReference type="NCBI Taxonomy" id="694439"/>
    <lineage>
        <taxon>Bacteria</taxon>
        <taxon>Thermotogati</taxon>
        <taxon>Deinococcota</taxon>
        <taxon>Deinococci</taxon>
        <taxon>Deinococcales</taxon>
        <taxon>Deinococcaceae</taxon>
        <taxon>Deinococcus</taxon>
    </lineage>
</organism>
<gene>
    <name evidence="2" type="ORF">ABOD76_01375</name>
</gene>
<dbReference type="GO" id="GO:0010436">
    <property type="term" value="F:carotenoid dioxygenase activity"/>
    <property type="evidence" value="ECO:0007669"/>
    <property type="project" value="UniProtKB-UniRule"/>
</dbReference>
<dbReference type="GO" id="GO:0005506">
    <property type="term" value="F:iron ion binding"/>
    <property type="evidence" value="ECO:0007669"/>
    <property type="project" value="UniProtKB-UniRule"/>
</dbReference>
<comment type="subcellular location">
    <subcellularLocation>
        <location evidence="1">Cell membrane</location>
        <topology evidence="1">Multi-pass membrane protein</topology>
    </subcellularLocation>
</comment>
<feature type="binding site" evidence="1">
    <location>
        <position position="63"/>
    </location>
    <ligand>
        <name>Fe cation</name>
        <dbReference type="ChEBI" id="CHEBI:24875"/>
    </ligand>
</feature>
<dbReference type="GO" id="GO:0005886">
    <property type="term" value="C:plasma membrane"/>
    <property type="evidence" value="ECO:0007669"/>
    <property type="project" value="UniProtKB-SubCell"/>
</dbReference>
<sequence>MKNRLHHRRPGDRDAAALPWAMLLLPWTSATGLLLAWWSWPDLLARQLFLPLLLSVLLFGLPHGALDHLVPGRLGWRWGRRPLPVLGYCLGYAGVAGLDLLAWRVAPLPALWVFLVVSALHWGQGDLHVLEVRLGRRRPAWWSAPLAIVARGSLPIVVPLLAWTGEFDRLARGAALAFGATVSAAPLLGPGVRTLLTAGLTALLVLYVLDTWRAAAPRRAGLELGEAALLLVLFLTVPAPLSIGVYFTLWHAWRHLGRLCALGPDPAGAAPRSRTLRLARDLLPITLAALALLGGLFLWAAPRVETVETFTALYLALIAALTLPHALLVALMDLRPSQAA</sequence>
<keyword evidence="1" id="KW-1003">Cell membrane</keyword>
<feature type="transmembrane region" description="Helical" evidence="1">
    <location>
        <begin position="44"/>
        <end position="62"/>
    </location>
</feature>
<feature type="transmembrane region" description="Helical" evidence="1">
    <location>
        <begin position="282"/>
        <end position="301"/>
    </location>
</feature>
<dbReference type="EMBL" id="CP158297">
    <property type="protein sequence ID" value="XBV83730.1"/>
    <property type="molecule type" value="Genomic_DNA"/>
</dbReference>
<dbReference type="HAMAP" id="MF_02093">
    <property type="entry name" value="Beta_carotene_diox"/>
    <property type="match status" value="1"/>
</dbReference>
<feature type="transmembrane region" description="Helical" evidence="1">
    <location>
        <begin position="20"/>
        <end position="38"/>
    </location>
</feature>
<protein>
    <recommendedName>
        <fullName evidence="1">Probable beta-carotene 15,15'-dioxygenase</fullName>
        <ecNumber evidence="1">1.13.11.63</ecNumber>
    </recommendedName>
</protein>
<feature type="binding site" evidence="1">
    <location>
        <position position="251"/>
    </location>
    <ligand>
        <name>Fe cation</name>
        <dbReference type="ChEBI" id="CHEBI:24875"/>
    </ligand>
</feature>
<feature type="transmembrane region" description="Helical" evidence="1">
    <location>
        <begin position="313"/>
        <end position="334"/>
    </location>
</feature>
<comment type="cofactor">
    <cofactor evidence="1">
        <name>Fe(2+)</name>
        <dbReference type="ChEBI" id="CHEBI:29033"/>
    </cofactor>
</comment>
<proteinExistence type="inferred from homology"/>
<accession>A0AAU7U5D3</accession>